<comment type="similarity">
    <text evidence="2">Belongs to the acyl-CoA dehydrogenase family.</text>
</comment>
<proteinExistence type="inferred from homology"/>
<dbReference type="InterPro" id="IPR009100">
    <property type="entry name" value="AcylCoA_DH/oxidase_NM_dom_sf"/>
</dbReference>
<dbReference type="SUPFAM" id="SSF47203">
    <property type="entry name" value="Acyl-CoA dehydrogenase C-terminal domain-like"/>
    <property type="match status" value="1"/>
</dbReference>
<dbReference type="Pfam" id="PF02770">
    <property type="entry name" value="Acyl-CoA_dh_M"/>
    <property type="match status" value="1"/>
</dbReference>
<dbReference type="InterPro" id="IPR006091">
    <property type="entry name" value="Acyl-CoA_Oxase/DH_mid-dom"/>
</dbReference>
<organism evidence="9 10">
    <name type="scientific">Variovorax boronicumulans</name>
    <dbReference type="NCBI Taxonomy" id="436515"/>
    <lineage>
        <taxon>Bacteria</taxon>
        <taxon>Pseudomonadati</taxon>
        <taxon>Pseudomonadota</taxon>
        <taxon>Betaproteobacteria</taxon>
        <taxon>Burkholderiales</taxon>
        <taxon>Comamonadaceae</taxon>
        <taxon>Variovorax</taxon>
    </lineage>
</organism>
<keyword evidence="4" id="KW-0274">FAD</keyword>
<dbReference type="RefSeq" id="WP_095746853.1">
    <property type="nucleotide sequence ID" value="NZ_CP023284.1"/>
</dbReference>
<comment type="cofactor">
    <cofactor evidence="1">
        <name>FAD</name>
        <dbReference type="ChEBI" id="CHEBI:57692"/>
    </cofactor>
</comment>
<dbReference type="Gene3D" id="1.10.540.10">
    <property type="entry name" value="Acyl-CoA dehydrogenase/oxidase, N-terminal domain"/>
    <property type="match status" value="1"/>
</dbReference>
<feature type="domain" description="Acyl-CoA dehydrogenase/oxidase C-terminal" evidence="6">
    <location>
        <begin position="235"/>
        <end position="383"/>
    </location>
</feature>
<dbReference type="KEGG" id="vbo:CKY39_28830"/>
<dbReference type="Gene3D" id="2.40.110.10">
    <property type="entry name" value="Butyryl-CoA Dehydrogenase, subunit A, domain 2"/>
    <property type="match status" value="1"/>
</dbReference>
<dbReference type="Gene3D" id="1.20.140.10">
    <property type="entry name" value="Butyryl-CoA Dehydrogenase, subunit A, domain 3"/>
    <property type="match status" value="1"/>
</dbReference>
<evidence type="ECO:0000259" key="8">
    <source>
        <dbReference type="Pfam" id="PF02771"/>
    </source>
</evidence>
<dbReference type="PANTHER" id="PTHR43884">
    <property type="entry name" value="ACYL-COA DEHYDROGENASE"/>
    <property type="match status" value="1"/>
</dbReference>
<sequence length="383" mass="42388">MPIDFRRSWSDEELELYRDNVVRFVETEVVPHDEEARKRGHVGHEVWRKAGALGLLCSDIPEAYGGAGGDFRHEAVFYEEKARRALTGMASSVHTIVAHYFLNHGTEEQKQRYLPRMARGELVGAIAMTEPGAGSDLQGVRTRAEKQPDGSYRIRGSKTFITNGFLAGVVLVVAKTDPTQGAKGTSILIVETEGCEGYRVGRVLDKIGMKAQDTSELFFDDVHVPADALLGGQEGQGFFQLMSDLPYERTIIGVNALATMEGAYQATLDYVRDRKAFGKPIAEFQNTKFKLAEIATQIKVGRAFIDRCVEDLVAGKLDTATASMAKLWASETQGRVVDECLQLFGGYGFMTEYMVARMYADGRVQRIYGGTNEIMKEVISRAL</sequence>
<dbReference type="EMBL" id="CP023284">
    <property type="protein sequence ID" value="ATA56778.1"/>
    <property type="molecule type" value="Genomic_DNA"/>
</dbReference>
<dbReference type="Proteomes" id="UP000217154">
    <property type="component" value="Chromosome"/>
</dbReference>
<dbReference type="InterPro" id="IPR036250">
    <property type="entry name" value="AcylCo_DH-like_C"/>
</dbReference>
<dbReference type="AlphaFoldDB" id="A0A250DR05"/>
<dbReference type="GO" id="GO:0050660">
    <property type="term" value="F:flavin adenine dinucleotide binding"/>
    <property type="evidence" value="ECO:0007669"/>
    <property type="project" value="InterPro"/>
</dbReference>
<evidence type="ECO:0000256" key="4">
    <source>
        <dbReference type="ARBA" id="ARBA00022827"/>
    </source>
</evidence>
<name>A0A250DR05_9BURK</name>
<feature type="domain" description="Acyl-CoA dehydrogenase/oxidase N-terminal" evidence="8">
    <location>
        <begin position="12"/>
        <end position="121"/>
    </location>
</feature>
<feature type="domain" description="Acyl-CoA oxidase/dehydrogenase middle" evidence="7">
    <location>
        <begin position="125"/>
        <end position="222"/>
    </location>
</feature>
<gene>
    <name evidence="9" type="ORF">CKY39_28830</name>
</gene>
<evidence type="ECO:0000256" key="1">
    <source>
        <dbReference type="ARBA" id="ARBA00001974"/>
    </source>
</evidence>
<dbReference type="SUPFAM" id="SSF56645">
    <property type="entry name" value="Acyl-CoA dehydrogenase NM domain-like"/>
    <property type="match status" value="1"/>
</dbReference>
<dbReference type="InterPro" id="IPR013786">
    <property type="entry name" value="AcylCoA_DH/ox_N"/>
</dbReference>
<dbReference type="InterPro" id="IPR009075">
    <property type="entry name" value="AcylCo_DH/oxidase_C"/>
</dbReference>
<keyword evidence="5" id="KW-0560">Oxidoreductase</keyword>
<evidence type="ECO:0000259" key="7">
    <source>
        <dbReference type="Pfam" id="PF02770"/>
    </source>
</evidence>
<evidence type="ECO:0000313" key="10">
    <source>
        <dbReference type="Proteomes" id="UP000217154"/>
    </source>
</evidence>
<dbReference type="PROSITE" id="PS00072">
    <property type="entry name" value="ACYL_COA_DH_1"/>
    <property type="match status" value="1"/>
</dbReference>
<dbReference type="InterPro" id="IPR006089">
    <property type="entry name" value="Acyl-CoA_DH_CS"/>
</dbReference>
<dbReference type="Pfam" id="PF00441">
    <property type="entry name" value="Acyl-CoA_dh_1"/>
    <property type="match status" value="1"/>
</dbReference>
<dbReference type="PROSITE" id="PS00073">
    <property type="entry name" value="ACYL_COA_DH_2"/>
    <property type="match status" value="1"/>
</dbReference>
<dbReference type="FunFam" id="1.20.140.10:FF:000001">
    <property type="entry name" value="Acyl-CoA dehydrogenase"/>
    <property type="match status" value="1"/>
</dbReference>
<accession>A0A250DR05</accession>
<evidence type="ECO:0000259" key="6">
    <source>
        <dbReference type="Pfam" id="PF00441"/>
    </source>
</evidence>
<dbReference type="PANTHER" id="PTHR43884:SF12">
    <property type="entry name" value="ISOVALERYL-COA DEHYDROGENASE, MITOCHONDRIAL-RELATED"/>
    <property type="match status" value="1"/>
</dbReference>
<keyword evidence="3" id="KW-0285">Flavoprotein</keyword>
<dbReference type="GO" id="GO:0003995">
    <property type="term" value="F:acyl-CoA dehydrogenase activity"/>
    <property type="evidence" value="ECO:0007669"/>
    <property type="project" value="InterPro"/>
</dbReference>
<protein>
    <submittedName>
        <fullName evidence="9">Acyl-CoA dehydrogenase</fullName>
    </submittedName>
</protein>
<dbReference type="InterPro" id="IPR037069">
    <property type="entry name" value="AcylCoA_DH/ox_N_sf"/>
</dbReference>
<evidence type="ECO:0000256" key="2">
    <source>
        <dbReference type="ARBA" id="ARBA00009347"/>
    </source>
</evidence>
<evidence type="ECO:0000313" key="9">
    <source>
        <dbReference type="EMBL" id="ATA56778.1"/>
    </source>
</evidence>
<dbReference type="FunFam" id="2.40.110.10:FF:000002">
    <property type="entry name" value="Acyl-CoA dehydrogenase fadE12"/>
    <property type="match status" value="1"/>
</dbReference>
<reference evidence="9 10" key="1">
    <citation type="submission" date="2017-09" db="EMBL/GenBank/DDBJ databases">
        <title>The diverse metabolic capabilities of V. boronicumulans make it an excellent choice for continued studies on novel biodegradation.</title>
        <authorList>
            <person name="Sun S."/>
        </authorList>
    </citation>
    <scope>NUCLEOTIDE SEQUENCE [LARGE SCALE GENOMIC DNA]</scope>
    <source>
        <strain evidence="9 10">J1</strain>
    </source>
</reference>
<evidence type="ECO:0000256" key="5">
    <source>
        <dbReference type="ARBA" id="ARBA00023002"/>
    </source>
</evidence>
<dbReference type="InterPro" id="IPR046373">
    <property type="entry name" value="Acyl-CoA_Oxase/DH_mid-dom_sf"/>
</dbReference>
<evidence type="ECO:0000256" key="3">
    <source>
        <dbReference type="ARBA" id="ARBA00022630"/>
    </source>
</evidence>
<dbReference type="Pfam" id="PF02771">
    <property type="entry name" value="Acyl-CoA_dh_N"/>
    <property type="match status" value="1"/>
</dbReference>